<dbReference type="GeneID" id="93339136"/>
<dbReference type="GO" id="GO:0055085">
    <property type="term" value="P:transmembrane transport"/>
    <property type="evidence" value="ECO:0007669"/>
    <property type="project" value="InterPro"/>
</dbReference>
<evidence type="ECO:0000256" key="5">
    <source>
        <dbReference type="ARBA" id="ARBA00022989"/>
    </source>
</evidence>
<dbReference type="InterPro" id="IPR000515">
    <property type="entry name" value="MetI-like"/>
</dbReference>
<evidence type="ECO:0000256" key="4">
    <source>
        <dbReference type="ARBA" id="ARBA00022692"/>
    </source>
</evidence>
<feature type="transmembrane region" description="Helical" evidence="7">
    <location>
        <begin position="158"/>
        <end position="179"/>
    </location>
</feature>
<evidence type="ECO:0000259" key="8">
    <source>
        <dbReference type="PROSITE" id="PS50928"/>
    </source>
</evidence>
<feature type="domain" description="ABC transmembrane type-1" evidence="8">
    <location>
        <begin position="91"/>
        <end position="295"/>
    </location>
</feature>
<evidence type="ECO:0000256" key="2">
    <source>
        <dbReference type="ARBA" id="ARBA00022448"/>
    </source>
</evidence>
<evidence type="ECO:0000313" key="9">
    <source>
        <dbReference type="EMBL" id="SKA96395.1"/>
    </source>
</evidence>
<sequence length="310" mass="34414">MTMPFTHKKDEVRATGTLEARTPGDQAVQVLLYVIIALVALACVLPFIYVVAGSFATERELTERPFFLIPQDVSLNAYQYILKQGDVFRGLKNSVIVTVIGTLINMFVSCTIAYPLSRPYLKGRNGFINMVIVTMLFTGGMVPAYIMVVNVLHLGNTYWALWLPTAMSAFNMIIIKNYFQGIPMELEEAAIIDGSNDLITFVRIILPLSAPVLASVSLFYAVSHWNSYFNAMLYINNSDMEVITIVLRRLVFLTTQVAEDSTFDWGAAGMPPIKAVKMATTVLSTLPILCIYPFVQKFFTQGVMVGSVKG</sequence>
<keyword evidence="2 7" id="KW-0813">Transport</keyword>
<keyword evidence="6 7" id="KW-0472">Membrane</keyword>
<evidence type="ECO:0000256" key="6">
    <source>
        <dbReference type="ARBA" id="ARBA00023136"/>
    </source>
</evidence>
<reference evidence="9 10" key="1">
    <citation type="submission" date="2017-02" db="EMBL/GenBank/DDBJ databases">
        <authorList>
            <person name="Peterson S.W."/>
        </authorList>
    </citation>
    <scope>NUCLEOTIDE SEQUENCE [LARGE SCALE GENOMIC DNA]</scope>
    <source>
        <strain evidence="9 10">ATCC 27749</strain>
    </source>
</reference>
<dbReference type="CDD" id="cd06261">
    <property type="entry name" value="TM_PBP2"/>
    <property type="match status" value="1"/>
</dbReference>
<accession>A0A1T4Y529</accession>
<evidence type="ECO:0000256" key="1">
    <source>
        <dbReference type="ARBA" id="ARBA00004651"/>
    </source>
</evidence>
<evidence type="ECO:0000256" key="3">
    <source>
        <dbReference type="ARBA" id="ARBA00022475"/>
    </source>
</evidence>
<name>A0A1T4Y529_9FIRM</name>
<feature type="transmembrane region" description="Helical" evidence="7">
    <location>
        <begin position="275"/>
        <end position="295"/>
    </location>
</feature>
<dbReference type="SUPFAM" id="SSF161098">
    <property type="entry name" value="MetI-like"/>
    <property type="match status" value="1"/>
</dbReference>
<comment type="similarity">
    <text evidence="7">Belongs to the binding-protein-dependent transport system permease family.</text>
</comment>
<feature type="transmembrane region" description="Helical" evidence="7">
    <location>
        <begin position="95"/>
        <end position="114"/>
    </location>
</feature>
<dbReference type="GO" id="GO:0005886">
    <property type="term" value="C:plasma membrane"/>
    <property type="evidence" value="ECO:0007669"/>
    <property type="project" value="UniProtKB-SubCell"/>
</dbReference>
<dbReference type="Proteomes" id="UP000190286">
    <property type="component" value="Unassembled WGS sequence"/>
</dbReference>
<dbReference type="AlphaFoldDB" id="A0A1T4Y529"/>
<dbReference type="EMBL" id="FUYF01000032">
    <property type="protein sequence ID" value="SKA96395.1"/>
    <property type="molecule type" value="Genomic_DNA"/>
</dbReference>
<keyword evidence="10" id="KW-1185">Reference proteome</keyword>
<dbReference type="PROSITE" id="PS50928">
    <property type="entry name" value="ABC_TM1"/>
    <property type="match status" value="1"/>
</dbReference>
<dbReference type="InterPro" id="IPR035906">
    <property type="entry name" value="MetI-like_sf"/>
</dbReference>
<keyword evidence="3" id="KW-1003">Cell membrane</keyword>
<evidence type="ECO:0000256" key="7">
    <source>
        <dbReference type="RuleBase" id="RU363032"/>
    </source>
</evidence>
<dbReference type="Pfam" id="PF00528">
    <property type="entry name" value="BPD_transp_1"/>
    <property type="match status" value="1"/>
</dbReference>
<dbReference type="Gene3D" id="1.10.3720.10">
    <property type="entry name" value="MetI-like"/>
    <property type="match status" value="1"/>
</dbReference>
<comment type="subcellular location">
    <subcellularLocation>
        <location evidence="1 7">Cell membrane</location>
        <topology evidence="1 7">Multi-pass membrane protein</topology>
    </subcellularLocation>
</comment>
<keyword evidence="5 7" id="KW-1133">Transmembrane helix</keyword>
<dbReference type="PANTHER" id="PTHR43744:SF9">
    <property type="entry name" value="POLYGALACTURONAN_RHAMNOGALACTURONAN TRANSPORT SYSTEM PERMEASE PROTEIN YTCP"/>
    <property type="match status" value="1"/>
</dbReference>
<protein>
    <submittedName>
        <fullName evidence="9">Putative aldouronate transport system permease protein</fullName>
    </submittedName>
</protein>
<dbReference type="STRING" id="745368.SAMN02745178_02711"/>
<feature type="transmembrane region" description="Helical" evidence="7">
    <location>
        <begin position="200"/>
        <end position="222"/>
    </location>
</feature>
<evidence type="ECO:0000313" key="10">
    <source>
        <dbReference type="Proteomes" id="UP000190286"/>
    </source>
</evidence>
<dbReference type="RefSeq" id="WP_242943474.1">
    <property type="nucleotide sequence ID" value="NZ_CAKVSO010000020.1"/>
</dbReference>
<dbReference type="PANTHER" id="PTHR43744">
    <property type="entry name" value="ABC TRANSPORTER PERMEASE PROTEIN MG189-RELATED-RELATED"/>
    <property type="match status" value="1"/>
</dbReference>
<feature type="transmembrane region" description="Helical" evidence="7">
    <location>
        <begin position="30"/>
        <end position="52"/>
    </location>
</feature>
<proteinExistence type="inferred from homology"/>
<organism evidence="9 10">
    <name type="scientific">Gemmiger formicilis</name>
    <dbReference type="NCBI Taxonomy" id="745368"/>
    <lineage>
        <taxon>Bacteria</taxon>
        <taxon>Bacillati</taxon>
        <taxon>Bacillota</taxon>
        <taxon>Clostridia</taxon>
        <taxon>Eubacteriales</taxon>
        <taxon>Gemmiger</taxon>
    </lineage>
</organism>
<gene>
    <name evidence="9" type="ORF">SAMN02745178_02711</name>
</gene>
<feature type="transmembrane region" description="Helical" evidence="7">
    <location>
        <begin position="126"/>
        <end position="146"/>
    </location>
</feature>
<keyword evidence="4 7" id="KW-0812">Transmembrane</keyword>